<keyword evidence="1" id="KW-1133">Transmembrane helix</keyword>
<comment type="caution">
    <text evidence="2">The sequence shown here is derived from an EMBL/GenBank/DDBJ whole genome shotgun (WGS) entry which is preliminary data.</text>
</comment>
<evidence type="ECO:0000313" key="3">
    <source>
        <dbReference type="Proteomes" id="UP001162131"/>
    </source>
</evidence>
<keyword evidence="3" id="KW-1185">Reference proteome</keyword>
<dbReference type="AlphaFoldDB" id="A0AAU9J4X2"/>
<proteinExistence type="predicted"/>
<dbReference type="EMBL" id="CAJZBQ010000021">
    <property type="protein sequence ID" value="CAG9318587.1"/>
    <property type="molecule type" value="Genomic_DNA"/>
</dbReference>
<gene>
    <name evidence="2" type="ORF">BSTOLATCC_MIC21961</name>
</gene>
<organism evidence="2 3">
    <name type="scientific">Blepharisma stoltei</name>
    <dbReference type="NCBI Taxonomy" id="1481888"/>
    <lineage>
        <taxon>Eukaryota</taxon>
        <taxon>Sar</taxon>
        <taxon>Alveolata</taxon>
        <taxon>Ciliophora</taxon>
        <taxon>Postciliodesmatophora</taxon>
        <taxon>Heterotrichea</taxon>
        <taxon>Heterotrichida</taxon>
        <taxon>Blepharismidae</taxon>
        <taxon>Blepharisma</taxon>
    </lineage>
</organism>
<dbReference type="Proteomes" id="UP001162131">
    <property type="component" value="Unassembled WGS sequence"/>
</dbReference>
<accession>A0AAU9J4X2</accession>
<name>A0AAU9J4X2_9CILI</name>
<keyword evidence="1" id="KW-0472">Membrane</keyword>
<evidence type="ECO:0000313" key="2">
    <source>
        <dbReference type="EMBL" id="CAG9318587.1"/>
    </source>
</evidence>
<reference evidence="2" key="1">
    <citation type="submission" date="2021-09" db="EMBL/GenBank/DDBJ databases">
        <authorList>
            <consortium name="AG Swart"/>
            <person name="Singh M."/>
            <person name="Singh A."/>
            <person name="Seah K."/>
            <person name="Emmerich C."/>
        </authorList>
    </citation>
    <scope>NUCLEOTIDE SEQUENCE</scope>
    <source>
        <strain evidence="2">ATCC30299</strain>
    </source>
</reference>
<keyword evidence="1" id="KW-0812">Transmembrane</keyword>
<sequence length="70" mass="8111">MIVIKIIDKSEFLAHGMKARSINQRVMLKLIDECASSNIKYLKKIKLTISSLWIRLNINLLSVIWLVLKT</sequence>
<feature type="transmembrane region" description="Helical" evidence="1">
    <location>
        <begin position="47"/>
        <end position="68"/>
    </location>
</feature>
<protein>
    <submittedName>
        <fullName evidence="2">Uncharacterized protein</fullName>
    </submittedName>
</protein>
<evidence type="ECO:0000256" key="1">
    <source>
        <dbReference type="SAM" id="Phobius"/>
    </source>
</evidence>